<dbReference type="EMBL" id="UYRU01051439">
    <property type="protein sequence ID" value="VDN11434.1"/>
    <property type="molecule type" value="Genomic_DNA"/>
</dbReference>
<gene>
    <name evidence="1" type="ORF">DILT_LOCUS7265</name>
</gene>
<dbReference type="GO" id="GO:0007165">
    <property type="term" value="P:signal transduction"/>
    <property type="evidence" value="ECO:0007669"/>
    <property type="project" value="TreeGrafter"/>
</dbReference>
<dbReference type="PANTHER" id="PTHR20854:SF4">
    <property type="entry name" value="INOSITOL-1-MONOPHOSPHATASE-RELATED"/>
    <property type="match status" value="1"/>
</dbReference>
<dbReference type="AlphaFoldDB" id="A0A3P7L454"/>
<name>A0A3P7L454_DIBLA</name>
<dbReference type="GO" id="GO:0008934">
    <property type="term" value="F:inositol monophosphate 1-phosphatase activity"/>
    <property type="evidence" value="ECO:0007669"/>
    <property type="project" value="TreeGrafter"/>
</dbReference>
<protein>
    <submittedName>
        <fullName evidence="1">Uncharacterized protein</fullName>
    </submittedName>
</protein>
<feature type="non-terminal residue" evidence="1">
    <location>
        <position position="1"/>
    </location>
</feature>
<accession>A0A3P7L454</accession>
<sequence>IIKSAHNQPVEIEEKISYADLVTITDKQVESLLKSRILEKYPDHKQAQTSVVYNPITEQMFHAERGKGAFLNVFILLPELHNALILTDWGGDRNAANLDTKCANIRRLISDVRG</sequence>
<dbReference type="PANTHER" id="PTHR20854">
    <property type="entry name" value="INOSITOL MONOPHOSPHATASE"/>
    <property type="match status" value="1"/>
</dbReference>
<evidence type="ECO:0000313" key="2">
    <source>
        <dbReference type="Proteomes" id="UP000281553"/>
    </source>
</evidence>
<reference evidence="1 2" key="1">
    <citation type="submission" date="2018-11" db="EMBL/GenBank/DDBJ databases">
        <authorList>
            <consortium name="Pathogen Informatics"/>
        </authorList>
    </citation>
    <scope>NUCLEOTIDE SEQUENCE [LARGE SCALE GENOMIC DNA]</scope>
</reference>
<evidence type="ECO:0000313" key="1">
    <source>
        <dbReference type="EMBL" id="VDN11434.1"/>
    </source>
</evidence>
<organism evidence="1 2">
    <name type="scientific">Dibothriocephalus latus</name>
    <name type="common">Fish tapeworm</name>
    <name type="synonym">Diphyllobothrium latum</name>
    <dbReference type="NCBI Taxonomy" id="60516"/>
    <lineage>
        <taxon>Eukaryota</taxon>
        <taxon>Metazoa</taxon>
        <taxon>Spiralia</taxon>
        <taxon>Lophotrochozoa</taxon>
        <taxon>Platyhelminthes</taxon>
        <taxon>Cestoda</taxon>
        <taxon>Eucestoda</taxon>
        <taxon>Diphyllobothriidea</taxon>
        <taxon>Diphyllobothriidae</taxon>
        <taxon>Dibothriocephalus</taxon>
    </lineage>
</organism>
<dbReference type="GO" id="GO:0006020">
    <property type="term" value="P:inositol metabolic process"/>
    <property type="evidence" value="ECO:0007669"/>
    <property type="project" value="TreeGrafter"/>
</dbReference>
<dbReference type="Proteomes" id="UP000281553">
    <property type="component" value="Unassembled WGS sequence"/>
</dbReference>
<keyword evidence="2" id="KW-1185">Reference proteome</keyword>
<dbReference type="OrthoDB" id="10254945at2759"/>
<dbReference type="Gene3D" id="3.30.540.10">
    <property type="entry name" value="Fructose-1,6-Bisphosphatase, subunit A, domain 1"/>
    <property type="match status" value="1"/>
</dbReference>
<dbReference type="SUPFAM" id="SSF56655">
    <property type="entry name" value="Carbohydrate phosphatase"/>
    <property type="match status" value="1"/>
</dbReference>
<proteinExistence type="predicted"/>